<evidence type="ECO:0000313" key="2">
    <source>
        <dbReference type="EMBL" id="CAD7276491.1"/>
    </source>
</evidence>
<gene>
    <name evidence="2" type="ORF">NMOB1V02_LOCUS4252</name>
</gene>
<reference evidence="2" key="1">
    <citation type="submission" date="2020-11" db="EMBL/GenBank/DDBJ databases">
        <authorList>
            <person name="Tran Van P."/>
        </authorList>
    </citation>
    <scope>NUCLEOTIDE SEQUENCE</scope>
</reference>
<sequence length="597" mass="67105">MNSPKMLRDTPMTENQFISNVIDLRNRLKRPITARLPVRLTKKWFRLREFDGKSMLEFWDAWWSGKIAKQHLTMMPLAAGLLVGILDGQVAKIRIVEGEVVSMTREFQAVNKNIGNERNLDKPSGSRATKHQKNRKRKMARSVEENELDLEDVLVERSPITPETNSPSLWKVDHLIMVGAGIFLVFGLYYRNPPLQSIFDPNAIVNIEANHSSVGAGEDVSSPTIAHESQPHIYPQLVDTQELRKISLIDTSASCVLFHPQVNPLLENGEREQENKDVFLDIPAETNVRGGESPRVPMQKPPSLDALSRSTPNGLNRLVSKVQCDAAPKIHRGVPEMNLALIKQKTPSKGKFQKKRSHYESVSVIRFPLSYKKGMRIPVDRLFPQWQFRSSLPVLECQMENASPYTMTTFHIPRITLSPLLRSDQVSNASAARVKISRVNRSPREGALASPSMSCTSVKESKDVDCGKGIPQSTPLMIPGVIEDRTPMRRASSVSAVNVMTDHPIQLESHSAENVVVSILNHESFNVPLPDTRAIITGETPEGMNDMPNWQPVSSICSSQNFSRAEVVHFLFQLIGRYVNGECDFEQRGDQLMMRKK</sequence>
<organism evidence="2">
    <name type="scientific">Notodromas monacha</name>
    <dbReference type="NCBI Taxonomy" id="399045"/>
    <lineage>
        <taxon>Eukaryota</taxon>
        <taxon>Metazoa</taxon>
        <taxon>Ecdysozoa</taxon>
        <taxon>Arthropoda</taxon>
        <taxon>Crustacea</taxon>
        <taxon>Oligostraca</taxon>
        <taxon>Ostracoda</taxon>
        <taxon>Podocopa</taxon>
        <taxon>Podocopida</taxon>
        <taxon>Cypridocopina</taxon>
        <taxon>Cypridoidea</taxon>
        <taxon>Cyprididae</taxon>
        <taxon>Notodromas</taxon>
    </lineage>
</organism>
<proteinExistence type="predicted"/>
<evidence type="ECO:0000256" key="1">
    <source>
        <dbReference type="SAM" id="MobiDB-lite"/>
    </source>
</evidence>
<protein>
    <submittedName>
        <fullName evidence="2">Uncharacterized protein</fullName>
    </submittedName>
</protein>
<dbReference type="AlphaFoldDB" id="A0A7R9BJH7"/>
<dbReference type="Proteomes" id="UP000678499">
    <property type="component" value="Unassembled WGS sequence"/>
</dbReference>
<name>A0A7R9BJH7_9CRUS</name>
<keyword evidence="3" id="KW-1185">Reference proteome</keyword>
<feature type="compositionally biased region" description="Basic residues" evidence="1">
    <location>
        <begin position="128"/>
        <end position="140"/>
    </location>
</feature>
<dbReference type="EMBL" id="CAJPEX010000639">
    <property type="protein sequence ID" value="CAG0916643.1"/>
    <property type="molecule type" value="Genomic_DNA"/>
</dbReference>
<feature type="region of interest" description="Disordered" evidence="1">
    <location>
        <begin position="116"/>
        <end position="144"/>
    </location>
</feature>
<evidence type="ECO:0000313" key="3">
    <source>
        <dbReference type="Proteomes" id="UP000678499"/>
    </source>
</evidence>
<accession>A0A7R9BJH7</accession>
<dbReference type="EMBL" id="OA882676">
    <property type="protein sequence ID" value="CAD7276491.1"/>
    <property type="molecule type" value="Genomic_DNA"/>
</dbReference>